<dbReference type="GeneID" id="42856463"/>
<evidence type="ECO:0000313" key="3">
    <source>
        <dbReference type="EMBL" id="KJF40243.1"/>
    </source>
</evidence>
<dbReference type="AlphaFoldDB" id="A0A0D8J384"/>
<feature type="coiled-coil region" evidence="1">
    <location>
        <begin position="102"/>
        <end position="129"/>
    </location>
</feature>
<name>A0A0D8J384_9FIRM</name>
<feature type="transmembrane region" description="Helical" evidence="2">
    <location>
        <begin position="142"/>
        <end position="160"/>
    </location>
</feature>
<evidence type="ECO:0000256" key="2">
    <source>
        <dbReference type="SAM" id="Phobius"/>
    </source>
</evidence>
<dbReference type="Gene3D" id="1.20.5.340">
    <property type="match status" value="1"/>
</dbReference>
<proteinExistence type="predicted"/>
<dbReference type="SUPFAM" id="SSF57997">
    <property type="entry name" value="Tropomyosin"/>
    <property type="match status" value="1"/>
</dbReference>
<keyword evidence="1" id="KW-0175">Coiled coil</keyword>
<feature type="coiled-coil region" evidence="1">
    <location>
        <begin position="39"/>
        <end position="66"/>
    </location>
</feature>
<evidence type="ECO:0000256" key="1">
    <source>
        <dbReference type="SAM" id="Coils"/>
    </source>
</evidence>
<dbReference type="RefSeq" id="WP_040909930.1">
    <property type="nucleotide sequence ID" value="NZ_JAFHCK010000036.1"/>
</dbReference>
<protein>
    <submittedName>
        <fullName evidence="3">Uncharacterized protein</fullName>
    </submittedName>
</protein>
<reference evidence="3" key="1">
    <citation type="submission" date="2015-02" db="EMBL/GenBank/DDBJ databases">
        <title>A novel member of the family Ruminococcaceae isolated from human feces.</title>
        <authorList>
            <person name="Shkoporov A.N."/>
            <person name="Chaplin A.V."/>
            <person name="Motuzova O.V."/>
            <person name="Kafarskaia L.I."/>
            <person name="Khokhlova E.V."/>
            <person name="Efimov B.A."/>
        </authorList>
    </citation>
    <scope>NUCLEOTIDE SEQUENCE [LARGE SCALE GENOMIC DNA]</scope>
    <source>
        <strain evidence="3">585-1</strain>
    </source>
</reference>
<keyword evidence="2" id="KW-1133">Transmembrane helix</keyword>
<organism evidence="3 4">
    <name type="scientific">Ruthenibacterium lactatiformans</name>
    <dbReference type="NCBI Taxonomy" id="1550024"/>
    <lineage>
        <taxon>Bacteria</taxon>
        <taxon>Bacillati</taxon>
        <taxon>Bacillota</taxon>
        <taxon>Clostridia</taxon>
        <taxon>Eubacteriales</taxon>
        <taxon>Oscillospiraceae</taxon>
        <taxon>Ruthenibacterium</taxon>
    </lineage>
</organism>
<evidence type="ECO:0000313" key="4">
    <source>
        <dbReference type="Proteomes" id="UP000032483"/>
    </source>
</evidence>
<accession>A0A0D8J384</accession>
<comment type="caution">
    <text evidence="3">The sequence shown here is derived from an EMBL/GenBank/DDBJ whole genome shotgun (WGS) entry which is preliminary data.</text>
</comment>
<keyword evidence="2" id="KW-0472">Membrane</keyword>
<keyword evidence="2" id="KW-0812">Transmembrane</keyword>
<gene>
    <name evidence="3" type="ORF">TQ39_07540</name>
</gene>
<sequence>MAGFHFYAGATCTILRGEAQCWKTKVFFVEDNMENCPQHEALEFRVKQAEKKIELIDHQLTNLDKNEAVFNQRIADALENLSALPNAIDRLNKSTTEMKFSMEKMQNELTKNTQKVDRLENKLEAIEEKGKFDIWGWIKSNWLLIGTSLLVIVAVIGELIKNIIR</sequence>
<dbReference type="EMBL" id="JXXK01000008">
    <property type="protein sequence ID" value="KJF40243.1"/>
    <property type="molecule type" value="Genomic_DNA"/>
</dbReference>
<dbReference type="Proteomes" id="UP000032483">
    <property type="component" value="Unassembled WGS sequence"/>
</dbReference>
<keyword evidence="4" id="KW-1185">Reference proteome</keyword>